<proteinExistence type="predicted"/>
<protein>
    <submittedName>
        <fullName evidence="1">Uncharacterized protein</fullName>
    </submittedName>
</protein>
<organism evidence="1 2">
    <name type="scientific">Thiocapsa marina 5811</name>
    <dbReference type="NCBI Taxonomy" id="768671"/>
    <lineage>
        <taxon>Bacteria</taxon>
        <taxon>Pseudomonadati</taxon>
        <taxon>Pseudomonadota</taxon>
        <taxon>Gammaproteobacteria</taxon>
        <taxon>Chromatiales</taxon>
        <taxon>Chromatiaceae</taxon>
        <taxon>Thiocapsa</taxon>
    </lineage>
</organism>
<sequence>MSERPATPNADPPLRQWDDLGEEEQTALLIEYGYHLEQLPPTCDLRTKVERLEQWLLGRRIRYQHED</sequence>
<evidence type="ECO:0000313" key="1">
    <source>
        <dbReference type="EMBL" id="EGV16376.1"/>
    </source>
</evidence>
<dbReference type="STRING" id="768671.ThimaDRAFT_4321"/>
<gene>
    <name evidence="1" type="ORF">ThimaDRAFT_4321</name>
</gene>
<dbReference type="AlphaFoldDB" id="F9UHB8"/>
<dbReference type="OrthoDB" id="5772137at2"/>
<dbReference type="RefSeq" id="WP_007195193.1">
    <property type="nucleotide sequence ID" value="NZ_AFWV01000018.1"/>
</dbReference>
<dbReference type="Proteomes" id="UP000005459">
    <property type="component" value="Unassembled WGS sequence"/>
</dbReference>
<evidence type="ECO:0000313" key="2">
    <source>
        <dbReference type="Proteomes" id="UP000005459"/>
    </source>
</evidence>
<accession>F9UHB8</accession>
<name>F9UHB8_9GAMM</name>
<dbReference type="EMBL" id="AFWV01000018">
    <property type="protein sequence ID" value="EGV16376.1"/>
    <property type="molecule type" value="Genomic_DNA"/>
</dbReference>
<keyword evidence="2" id="KW-1185">Reference proteome</keyword>
<reference evidence="1 2" key="1">
    <citation type="submission" date="2011-06" db="EMBL/GenBank/DDBJ databases">
        <title>The draft genome of Thiocapsa marina 5811.</title>
        <authorList>
            <consortium name="US DOE Joint Genome Institute (JGI-PGF)"/>
            <person name="Lucas S."/>
            <person name="Han J."/>
            <person name="Cheng J.-F."/>
            <person name="Goodwin L."/>
            <person name="Pitluck S."/>
            <person name="Peters L."/>
            <person name="Land M.L."/>
            <person name="Hauser L."/>
            <person name="Vogl K."/>
            <person name="Liu Z."/>
            <person name="Imhoff J."/>
            <person name="Thiel V."/>
            <person name="Frigaard N.-U."/>
            <person name="Bryant D."/>
            <person name="Woyke T.J."/>
        </authorList>
    </citation>
    <scope>NUCLEOTIDE SEQUENCE [LARGE SCALE GENOMIC DNA]</scope>
    <source>
        <strain evidence="1 2">5811</strain>
    </source>
</reference>